<dbReference type="PROSITE" id="PS00092">
    <property type="entry name" value="N6_MTASE"/>
    <property type="match status" value="1"/>
</dbReference>
<accession>A0ABZ2RE84</accession>
<dbReference type="Proteomes" id="UP001476583">
    <property type="component" value="Chromosome"/>
</dbReference>
<dbReference type="InterPro" id="IPR029063">
    <property type="entry name" value="SAM-dependent_MTases_sf"/>
</dbReference>
<proteinExistence type="predicted"/>
<dbReference type="Gene3D" id="3.40.50.150">
    <property type="entry name" value="Vaccinia Virus protein VP39"/>
    <property type="match status" value="2"/>
</dbReference>
<evidence type="ECO:0000256" key="2">
    <source>
        <dbReference type="ARBA" id="ARBA00022603"/>
    </source>
</evidence>
<reference evidence="7 8" key="1">
    <citation type="submission" date="2024-03" db="EMBL/GenBank/DDBJ databases">
        <title>Complete genome of BD2.</title>
        <authorList>
            <person name="Cao G."/>
        </authorList>
    </citation>
    <scope>NUCLEOTIDE SEQUENCE [LARGE SCALE GENOMIC DNA]</scope>
    <source>
        <strain evidence="7 8">BD2</strain>
    </source>
</reference>
<keyword evidence="4" id="KW-0949">S-adenosyl-L-methionine</keyword>
<dbReference type="PANTHER" id="PTHR33841">
    <property type="entry name" value="DNA METHYLTRANSFERASE YEEA-RELATED"/>
    <property type="match status" value="1"/>
</dbReference>
<evidence type="ECO:0000313" key="7">
    <source>
        <dbReference type="EMBL" id="WXL23870.1"/>
    </source>
</evidence>
<dbReference type="EMBL" id="CP148074">
    <property type="protein sequence ID" value="WXL23870.1"/>
    <property type="molecule type" value="Genomic_DNA"/>
</dbReference>
<dbReference type="PANTHER" id="PTHR33841:SF1">
    <property type="entry name" value="DNA METHYLTRANSFERASE A"/>
    <property type="match status" value="1"/>
</dbReference>
<dbReference type="InterPro" id="IPR011639">
    <property type="entry name" value="MethylTrfase_TaqI-like_dom"/>
</dbReference>
<dbReference type="Pfam" id="PF07669">
    <property type="entry name" value="Eco57I"/>
    <property type="match status" value="1"/>
</dbReference>
<gene>
    <name evidence="7" type="primary">pglX</name>
    <name evidence="7" type="ORF">WG219_10920</name>
</gene>
<dbReference type="InterPro" id="IPR047939">
    <property type="entry name" value="BREX_1_PglX"/>
</dbReference>
<evidence type="ECO:0000313" key="8">
    <source>
        <dbReference type="Proteomes" id="UP001476583"/>
    </source>
</evidence>
<dbReference type="EC" id="2.1.1.72" evidence="1"/>
<dbReference type="PRINTS" id="PR00507">
    <property type="entry name" value="N12N6MTFRASE"/>
</dbReference>
<dbReference type="GO" id="GO:0032259">
    <property type="term" value="P:methylation"/>
    <property type="evidence" value="ECO:0007669"/>
    <property type="project" value="UniProtKB-KW"/>
</dbReference>
<keyword evidence="3 7" id="KW-0808">Transferase</keyword>
<name>A0ABZ2RE84_ECTME</name>
<dbReference type="InterPro" id="IPR050953">
    <property type="entry name" value="N4_N6_ade-DNA_methylase"/>
</dbReference>
<feature type="domain" description="Type II methyltransferase M.TaqI-like" evidence="6">
    <location>
        <begin position="365"/>
        <end position="602"/>
    </location>
</feature>
<evidence type="ECO:0000256" key="1">
    <source>
        <dbReference type="ARBA" id="ARBA00011900"/>
    </source>
</evidence>
<dbReference type="InterPro" id="IPR002052">
    <property type="entry name" value="DNA_methylase_N6_adenine_CS"/>
</dbReference>
<keyword evidence="2 7" id="KW-0489">Methyltransferase</keyword>
<evidence type="ECO:0000259" key="6">
    <source>
        <dbReference type="Pfam" id="PF07669"/>
    </source>
</evidence>
<organism evidence="7 8">
    <name type="scientific">Ectopseudomonas mendocina</name>
    <name type="common">Pseudomonas mendocina</name>
    <dbReference type="NCBI Taxonomy" id="300"/>
    <lineage>
        <taxon>Bacteria</taxon>
        <taxon>Pseudomonadati</taxon>
        <taxon>Pseudomonadota</taxon>
        <taxon>Gammaproteobacteria</taxon>
        <taxon>Pseudomonadales</taxon>
        <taxon>Pseudomonadaceae</taxon>
        <taxon>Ectopseudomonas</taxon>
    </lineage>
</organism>
<protein>
    <recommendedName>
        <fullName evidence="1">site-specific DNA-methyltransferase (adenine-specific)</fullName>
        <ecNumber evidence="1">2.1.1.72</ecNumber>
    </recommendedName>
</protein>
<evidence type="ECO:0000256" key="3">
    <source>
        <dbReference type="ARBA" id="ARBA00022679"/>
    </source>
</evidence>
<dbReference type="GO" id="GO:0009007">
    <property type="term" value="F:site-specific DNA-methyltransferase (adenine-specific) activity"/>
    <property type="evidence" value="ECO:0007669"/>
    <property type="project" value="UniProtKB-EC"/>
</dbReference>
<dbReference type="NCBIfam" id="NF033452">
    <property type="entry name" value="BREX_1_MTaseX"/>
    <property type="match status" value="1"/>
</dbReference>
<evidence type="ECO:0000256" key="5">
    <source>
        <dbReference type="ARBA" id="ARBA00047942"/>
    </source>
</evidence>
<evidence type="ECO:0000256" key="4">
    <source>
        <dbReference type="ARBA" id="ARBA00022691"/>
    </source>
</evidence>
<comment type="catalytic activity">
    <reaction evidence="5">
        <text>a 2'-deoxyadenosine in DNA + S-adenosyl-L-methionine = an N(6)-methyl-2'-deoxyadenosine in DNA + S-adenosyl-L-homocysteine + H(+)</text>
        <dbReference type="Rhea" id="RHEA:15197"/>
        <dbReference type="Rhea" id="RHEA-COMP:12418"/>
        <dbReference type="Rhea" id="RHEA-COMP:12419"/>
        <dbReference type="ChEBI" id="CHEBI:15378"/>
        <dbReference type="ChEBI" id="CHEBI:57856"/>
        <dbReference type="ChEBI" id="CHEBI:59789"/>
        <dbReference type="ChEBI" id="CHEBI:90615"/>
        <dbReference type="ChEBI" id="CHEBI:90616"/>
        <dbReference type="EC" id="2.1.1.72"/>
    </reaction>
</comment>
<sequence length="1365" mass="154485">MAFDQSTRNRLQKLVSDCRKLLSEEFSIQLQQTYGIDPNSGEVADLDRLTHLCDRDRQTAQLLRDTLAHYLAVDADDKAHRIAAIDRIIREQAFTVLNRLAALLMMEARGLLAAAVVSQGQQSQAFELYKMVSGSSLGETGEVYRTFLFSLFDEFAIDLPALFDRYAAQGRLFPREPVLLEVLDVLNHHEIQPLWAEDETIGWIYQYFNSKEERRAMRDASQAPRNSRELAVRNQFFTPRYVVELLVDNTLGRIWFNATGGQTKLRECCQYLMVKPDEHPQTSAHLRDPRTLKLLDPACGSMHFGLYAFDLFLQIYQEAWDWEQANGPGSLDVSTQPKTSFLPLCQTYTDLEAYLRDVPRLIVEHNIYGVDIDPRAAQIASLALWLRAQRAWHDAGVKALLRPEVGRGQIVAAVPPPGGKGLRLKFASKLDGNDALLFEKTLQLLKGLPELGVLLRAEIELPHLIRQVYGGAGWGLFAEEELETWQVAEERLRSSLVEFSEQYNETYQGRLFARDTLECLRLVDLVGEKFDVIVMNPPFGAVSEGAKGYVFKEYPLDKIEIAACFVSRCQELLSDKGLVGAITSRTFIFSESFQRWRESFMSGLDICADLGFGVLDALVETAAYTICHNHDGVAKFIPLVNSPQKERDLLDSVSKERGFSGGDGKIIFRPRSSFSKFGTEWFYYWLSESLLASAEKMEARKSGVIGKSGLQTCDNFRFVRLAWECAVSTGFDKDWPRLTKGGEYQPFWGDVYLVANWRSDGSEMKAFIEASYQSWSKQIPSVNLYFKPGLTYSERTTSSLSLRVLPEGCLFDKKGPYVGRGAGCDNQEDMLVFLGLSYTYIFRCLVDSRVGLRDATEAGSPARDYMPSMVERLPLPSLNDAERKNVVQWVRGCIDTHRWMGSLSVTDSLHCGFPGLASAQSLQDYLVVLGGKLAERLKLLYVGLEFSDRLMNDRFGLSVVEHSMLVGTFGPEINPYQDCTDAEGLDGVDEYIRLPESELVNLVGNKYGLFTNILKQSYVGSRKLELISYLCGVSPLKVIDRVGSLEWLFDGRDVCENILDYFVGVAFGRWDLSNCFGWNDSFDESLPFNKIPVVPPGFVINKNHSGSGVILVDDAGSSFDLVSRVHGVCERLWSANGDMDRCQKIENEILDKLNVYDFRSYFKDSSRFFDDHLKRYSKSRRKAPIYWPLATASGSYTLWLYYPGLSDQTLFTAVNDFVDPKLVDVRKELQTLRDKGAGRSKQDEKSLEALASLEHELADLRDSLLEIAPNYRPNHDDGVQITAAPLWKLFRHKAWQKVLKDTWAKLENGDYDWAHLAMNYWPDRVRDKCVTDKSLAIAHGLENLYVEPEPVEKKTRGRKKAGSTE</sequence>
<keyword evidence="8" id="KW-1185">Reference proteome</keyword>
<dbReference type="SUPFAM" id="SSF53335">
    <property type="entry name" value="S-adenosyl-L-methionine-dependent methyltransferases"/>
    <property type="match status" value="1"/>
</dbReference>